<dbReference type="AlphaFoldDB" id="A0A9Q0AKX3"/>
<keyword evidence="1" id="KW-1133">Transmembrane helix</keyword>
<gene>
    <name evidence="2" type="ORF">JX265_011375</name>
</gene>
<evidence type="ECO:0000313" key="2">
    <source>
        <dbReference type="EMBL" id="KAI1857174.1"/>
    </source>
</evidence>
<keyword evidence="1" id="KW-0812">Transmembrane</keyword>
<evidence type="ECO:0000256" key="1">
    <source>
        <dbReference type="SAM" id="Phobius"/>
    </source>
</evidence>
<proteinExistence type="predicted"/>
<protein>
    <submittedName>
        <fullName evidence="2">Uncharacterized protein</fullName>
    </submittedName>
</protein>
<accession>A0A9Q0AKX3</accession>
<feature type="transmembrane region" description="Helical" evidence="1">
    <location>
        <begin position="87"/>
        <end position="108"/>
    </location>
</feature>
<sequence length="122" mass="13343">MAMTSVLSRTQHAIIAAPFIAIAVWCFQAMDLEKIAATAKPSADAGVISWDGGQVKIIDFHGVPFLDQLWRGGTATFSPSSFGYDSIAAWQVFSFLIDLGPIYAIWILESTREVNSWSPAYL</sequence>
<keyword evidence="3" id="KW-1185">Reference proteome</keyword>
<comment type="caution">
    <text evidence="2">The sequence shown here is derived from an EMBL/GenBank/DDBJ whole genome shotgun (WGS) entry which is preliminary data.</text>
</comment>
<organism evidence="2 3">
    <name type="scientific">Neoarthrinium moseri</name>
    <dbReference type="NCBI Taxonomy" id="1658444"/>
    <lineage>
        <taxon>Eukaryota</taxon>
        <taxon>Fungi</taxon>
        <taxon>Dikarya</taxon>
        <taxon>Ascomycota</taxon>
        <taxon>Pezizomycotina</taxon>
        <taxon>Sordariomycetes</taxon>
        <taxon>Xylariomycetidae</taxon>
        <taxon>Amphisphaeriales</taxon>
        <taxon>Apiosporaceae</taxon>
        <taxon>Neoarthrinium</taxon>
    </lineage>
</organism>
<dbReference type="EMBL" id="JAFIMR010000041">
    <property type="protein sequence ID" value="KAI1857174.1"/>
    <property type="molecule type" value="Genomic_DNA"/>
</dbReference>
<feature type="transmembrane region" description="Helical" evidence="1">
    <location>
        <begin position="12"/>
        <end position="30"/>
    </location>
</feature>
<keyword evidence="1" id="KW-0472">Membrane</keyword>
<evidence type="ECO:0000313" key="3">
    <source>
        <dbReference type="Proteomes" id="UP000829685"/>
    </source>
</evidence>
<name>A0A9Q0AKX3_9PEZI</name>
<dbReference type="Proteomes" id="UP000829685">
    <property type="component" value="Unassembled WGS sequence"/>
</dbReference>
<reference evidence="2" key="1">
    <citation type="submission" date="2021-03" db="EMBL/GenBank/DDBJ databases">
        <title>Revisited historic fungal species revealed as producer of novel bioactive compounds through whole genome sequencing and comparative genomics.</title>
        <authorList>
            <person name="Vignolle G.A."/>
            <person name="Hochenegger N."/>
            <person name="Mach R.L."/>
            <person name="Mach-Aigner A.R."/>
            <person name="Javad Rahimi M."/>
            <person name="Salim K.A."/>
            <person name="Chan C.M."/>
            <person name="Lim L.B.L."/>
            <person name="Cai F."/>
            <person name="Druzhinina I.S."/>
            <person name="U'Ren J.M."/>
            <person name="Derntl C."/>
        </authorList>
    </citation>
    <scope>NUCLEOTIDE SEQUENCE</scope>
    <source>
        <strain evidence="2">TUCIM 5799</strain>
    </source>
</reference>